<evidence type="ECO:0000313" key="3">
    <source>
        <dbReference type="Proteomes" id="UP000239156"/>
    </source>
</evidence>
<feature type="non-terminal residue" evidence="2">
    <location>
        <position position="1"/>
    </location>
</feature>
<dbReference type="VEuPathDB" id="FungiDB:PSHT_10464"/>
<sequence length="512" mass="59845">KRISIALMHLDEGRNTYVQVQSQSEYENSTELETQTPKTCSSRMNNFFQAALWCLAGSTLIGFAISVLWWEPVCQIPKSSHSTPALTKTVPNQNTTQSRIYSSTRMLVKQEEECNPFQEKGFLHYNATEPGDNTWRPFNPDCQPSNLFERLKEDLHSPQESFGESTRDEFAWLRNRTVVLIGDSIDRYHNFDFCNVLSWQPGSTEGEPIISENRPTRTYYIGADSPLSPPPWHFHPEDPLKPPEDWPKDEHELFAYQTPIWDSGKINANTTRPRVCEIPKYGFTLISLFNWGLDPKDGGRLYANISGYFPPAEYTSRVDHILKPILQNLASHNNNTMITKPDLIEMASGYWDLRQWAEEDKKIEEKRQRKKILYPSQEGIGFGDLDQTRLDWWTERQKKAIRHISNVFPEPQTPILWRTLHHTQPHHWVGYDRVNQIDQLARYNVEKLKREEPNLEPRLRIDEWGALMLGQEHHFRDVMHVRELPGGVLWGDLMLWELRRAVKKRGLTHYEP</sequence>
<keyword evidence="3" id="KW-1185">Reference proteome</keyword>
<dbReference type="VEuPathDB" id="FungiDB:PSTT_14984"/>
<name>A0A2S4UJU6_9BASI</name>
<organism evidence="2 3">
    <name type="scientific">Puccinia striiformis</name>
    <dbReference type="NCBI Taxonomy" id="27350"/>
    <lineage>
        <taxon>Eukaryota</taxon>
        <taxon>Fungi</taxon>
        <taxon>Dikarya</taxon>
        <taxon>Basidiomycota</taxon>
        <taxon>Pucciniomycotina</taxon>
        <taxon>Pucciniomycetes</taxon>
        <taxon>Pucciniales</taxon>
        <taxon>Pucciniaceae</taxon>
        <taxon>Puccinia</taxon>
    </lineage>
</organism>
<dbReference type="Proteomes" id="UP000239156">
    <property type="component" value="Unassembled WGS sequence"/>
</dbReference>
<dbReference type="EMBL" id="PKSL01000255">
    <property type="protein sequence ID" value="POV97592.1"/>
    <property type="molecule type" value="Genomic_DNA"/>
</dbReference>
<feature type="transmembrane region" description="Helical" evidence="1">
    <location>
        <begin position="50"/>
        <end position="70"/>
    </location>
</feature>
<evidence type="ECO:0000256" key="1">
    <source>
        <dbReference type="SAM" id="Phobius"/>
    </source>
</evidence>
<comment type="caution">
    <text evidence="2">The sequence shown here is derived from an EMBL/GenBank/DDBJ whole genome shotgun (WGS) entry which is preliminary data.</text>
</comment>
<reference evidence="2" key="1">
    <citation type="submission" date="2017-12" db="EMBL/GenBank/DDBJ databases">
        <title>Gene loss provides genomic basis for host adaptation in cereal stripe rust fungi.</title>
        <authorList>
            <person name="Xia C."/>
        </authorList>
    </citation>
    <scope>NUCLEOTIDE SEQUENCE [LARGE SCALE GENOMIC DNA]</scope>
    <source>
        <strain evidence="2">93-210</strain>
    </source>
</reference>
<evidence type="ECO:0000313" key="2">
    <source>
        <dbReference type="EMBL" id="POV97592.1"/>
    </source>
</evidence>
<proteinExistence type="predicted"/>
<gene>
    <name evidence="2" type="ORF">PSTT_14984</name>
</gene>
<protein>
    <submittedName>
        <fullName evidence="2">Uncharacterized protein</fullName>
    </submittedName>
</protein>
<keyword evidence="1" id="KW-0812">Transmembrane</keyword>
<keyword evidence="1" id="KW-1133">Transmembrane helix</keyword>
<keyword evidence="1" id="KW-0472">Membrane</keyword>
<dbReference type="AlphaFoldDB" id="A0A2S4UJU6"/>
<accession>A0A2S4UJU6</accession>